<evidence type="ECO:0008006" key="4">
    <source>
        <dbReference type="Google" id="ProtNLM"/>
    </source>
</evidence>
<feature type="transmembrane region" description="Helical" evidence="1">
    <location>
        <begin position="120"/>
        <end position="142"/>
    </location>
</feature>
<keyword evidence="3" id="KW-1185">Reference proteome</keyword>
<keyword evidence="1" id="KW-0472">Membrane</keyword>
<protein>
    <recommendedName>
        <fullName evidence="4">Leader peptidase (Prepilin peptidase) / N-methyltransferase</fullName>
    </recommendedName>
</protein>
<name>A0ABP6YQU7_9PSEU</name>
<sequence length="214" mass="22185">MTSHLGWLAYAAGFIVGSLSVMVSERTAGELQLLRPAGARPVAYGAVSVIVGLLYLLGALRFGTTPLLLAWCWACSLGLSLILTDLAFRRLPFSLVAALAIGCFAAFLTAAIIDGQGSRLVFACEVAAAMFTVAALLQFALPEHTGGGDTALYGALALYLGWFSWTGLLQGFLLASGLTAVVALVVAVRSGRARVRFPAGPSLIVGALASVLIR</sequence>
<accession>A0ABP6YQU7</accession>
<gene>
    <name evidence="2" type="ORF">GCM10022222_86170</name>
</gene>
<feature type="transmembrane region" description="Helical" evidence="1">
    <location>
        <begin position="93"/>
        <end position="113"/>
    </location>
</feature>
<evidence type="ECO:0000313" key="2">
    <source>
        <dbReference type="EMBL" id="GAA3588392.1"/>
    </source>
</evidence>
<keyword evidence="1" id="KW-0812">Transmembrane</keyword>
<feature type="transmembrane region" description="Helical" evidence="1">
    <location>
        <begin position="7"/>
        <end position="23"/>
    </location>
</feature>
<evidence type="ECO:0000313" key="3">
    <source>
        <dbReference type="Proteomes" id="UP001500689"/>
    </source>
</evidence>
<dbReference type="RefSeq" id="WP_344869494.1">
    <property type="nucleotide sequence ID" value="NZ_BAAAZN010000039.1"/>
</dbReference>
<keyword evidence="1" id="KW-1133">Transmembrane helix</keyword>
<reference evidence="3" key="1">
    <citation type="journal article" date="2019" name="Int. J. Syst. Evol. Microbiol.">
        <title>The Global Catalogue of Microorganisms (GCM) 10K type strain sequencing project: providing services to taxonomists for standard genome sequencing and annotation.</title>
        <authorList>
            <consortium name="The Broad Institute Genomics Platform"/>
            <consortium name="The Broad Institute Genome Sequencing Center for Infectious Disease"/>
            <person name="Wu L."/>
            <person name="Ma J."/>
        </authorList>
    </citation>
    <scope>NUCLEOTIDE SEQUENCE [LARGE SCALE GENOMIC DNA]</scope>
    <source>
        <strain evidence="3">JCM 16898</strain>
    </source>
</reference>
<feature type="transmembrane region" description="Helical" evidence="1">
    <location>
        <begin position="67"/>
        <end position="87"/>
    </location>
</feature>
<feature type="transmembrane region" description="Helical" evidence="1">
    <location>
        <begin position="43"/>
        <end position="60"/>
    </location>
</feature>
<dbReference type="EMBL" id="BAAAZN010000039">
    <property type="protein sequence ID" value="GAA3588392.1"/>
    <property type="molecule type" value="Genomic_DNA"/>
</dbReference>
<comment type="caution">
    <text evidence="2">The sequence shown here is derived from an EMBL/GenBank/DDBJ whole genome shotgun (WGS) entry which is preliminary data.</text>
</comment>
<proteinExistence type="predicted"/>
<dbReference type="Proteomes" id="UP001500689">
    <property type="component" value="Unassembled WGS sequence"/>
</dbReference>
<organism evidence="2 3">
    <name type="scientific">Amycolatopsis ultiminotia</name>
    <dbReference type="NCBI Taxonomy" id="543629"/>
    <lineage>
        <taxon>Bacteria</taxon>
        <taxon>Bacillati</taxon>
        <taxon>Actinomycetota</taxon>
        <taxon>Actinomycetes</taxon>
        <taxon>Pseudonocardiales</taxon>
        <taxon>Pseudonocardiaceae</taxon>
        <taxon>Amycolatopsis</taxon>
    </lineage>
</organism>
<evidence type="ECO:0000256" key="1">
    <source>
        <dbReference type="SAM" id="Phobius"/>
    </source>
</evidence>
<feature type="transmembrane region" description="Helical" evidence="1">
    <location>
        <begin position="162"/>
        <end position="188"/>
    </location>
</feature>